<dbReference type="RefSeq" id="WP_157301053.1">
    <property type="nucleotide sequence ID" value="NZ_BAAAZB010000002.1"/>
</dbReference>
<name>A0A6N8JAZ1_9BACT</name>
<evidence type="ECO:0000313" key="1">
    <source>
        <dbReference type="EMBL" id="MVT42417.1"/>
    </source>
</evidence>
<evidence type="ECO:0000313" key="2">
    <source>
        <dbReference type="Proteomes" id="UP000468388"/>
    </source>
</evidence>
<proteinExistence type="predicted"/>
<accession>A0A6N8JAZ1</accession>
<gene>
    <name evidence="1" type="ORF">GO495_17625</name>
</gene>
<reference evidence="1 2" key="1">
    <citation type="submission" date="2019-12" db="EMBL/GenBank/DDBJ databases">
        <title>The draft genomic sequence of strain Chitinophaga oryziterrae JCM 16595.</title>
        <authorList>
            <person name="Zhang X."/>
        </authorList>
    </citation>
    <scope>NUCLEOTIDE SEQUENCE [LARGE SCALE GENOMIC DNA]</scope>
    <source>
        <strain evidence="1 2">JCM 16595</strain>
    </source>
</reference>
<dbReference type="AlphaFoldDB" id="A0A6N8JAZ1"/>
<organism evidence="1 2">
    <name type="scientific">Chitinophaga oryziterrae</name>
    <dbReference type="NCBI Taxonomy" id="1031224"/>
    <lineage>
        <taxon>Bacteria</taxon>
        <taxon>Pseudomonadati</taxon>
        <taxon>Bacteroidota</taxon>
        <taxon>Chitinophagia</taxon>
        <taxon>Chitinophagales</taxon>
        <taxon>Chitinophagaceae</taxon>
        <taxon>Chitinophaga</taxon>
    </lineage>
</organism>
<dbReference type="Proteomes" id="UP000468388">
    <property type="component" value="Unassembled WGS sequence"/>
</dbReference>
<keyword evidence="2" id="KW-1185">Reference proteome</keyword>
<protein>
    <submittedName>
        <fullName evidence="1">Uncharacterized protein</fullName>
    </submittedName>
</protein>
<dbReference type="EMBL" id="WRXO01000005">
    <property type="protein sequence ID" value="MVT42417.1"/>
    <property type="molecule type" value="Genomic_DNA"/>
</dbReference>
<sequence>MSLKQFFDENLKSSETVQQEDAFEKYLKTHGTERAQGYLDALEDVTEKLNKWHLQGHNEHDAYKIIFRNFSLIDAAKKLISKAFPNKKSDLKP</sequence>
<comment type="caution">
    <text evidence="1">The sequence shown here is derived from an EMBL/GenBank/DDBJ whole genome shotgun (WGS) entry which is preliminary data.</text>
</comment>